<dbReference type="Proteomes" id="UP000623129">
    <property type="component" value="Unassembled WGS sequence"/>
</dbReference>
<dbReference type="SUPFAM" id="SSF69065">
    <property type="entry name" value="RNase III domain-like"/>
    <property type="match status" value="1"/>
</dbReference>
<dbReference type="CDD" id="cd00593">
    <property type="entry name" value="RIBOc"/>
    <property type="match status" value="1"/>
</dbReference>
<proteinExistence type="predicted"/>
<dbReference type="AlphaFoldDB" id="A0A833RSJ4"/>
<organism evidence="3 4">
    <name type="scientific">Carex littledalei</name>
    <dbReference type="NCBI Taxonomy" id="544730"/>
    <lineage>
        <taxon>Eukaryota</taxon>
        <taxon>Viridiplantae</taxon>
        <taxon>Streptophyta</taxon>
        <taxon>Embryophyta</taxon>
        <taxon>Tracheophyta</taxon>
        <taxon>Spermatophyta</taxon>
        <taxon>Magnoliopsida</taxon>
        <taxon>Liliopsida</taxon>
        <taxon>Poales</taxon>
        <taxon>Cyperaceae</taxon>
        <taxon>Cyperoideae</taxon>
        <taxon>Cariceae</taxon>
        <taxon>Carex</taxon>
        <taxon>Carex subgen. Euthyceras</taxon>
    </lineage>
</organism>
<dbReference type="Gene3D" id="1.10.1520.10">
    <property type="entry name" value="Ribonuclease III domain"/>
    <property type="match status" value="1"/>
</dbReference>
<evidence type="ECO:0000313" key="4">
    <source>
        <dbReference type="Proteomes" id="UP000623129"/>
    </source>
</evidence>
<dbReference type="GO" id="GO:0030422">
    <property type="term" value="P:siRNA processing"/>
    <property type="evidence" value="ECO:0007669"/>
    <property type="project" value="TreeGrafter"/>
</dbReference>
<name>A0A833RSJ4_9POAL</name>
<protein>
    <submittedName>
        <fullName evidence="3">Ribonuclease 3-like protein 2-like isoform X3</fullName>
    </submittedName>
</protein>
<feature type="domain" description="RNase III" evidence="2">
    <location>
        <begin position="11"/>
        <end position="155"/>
    </location>
</feature>
<dbReference type="GO" id="GO:0005634">
    <property type="term" value="C:nucleus"/>
    <property type="evidence" value="ECO:0007669"/>
    <property type="project" value="TreeGrafter"/>
</dbReference>
<dbReference type="InterPro" id="IPR036389">
    <property type="entry name" value="RNase_III_sf"/>
</dbReference>
<dbReference type="InterPro" id="IPR000999">
    <property type="entry name" value="RNase_III_dom"/>
</dbReference>
<sequence>MNQSKSYPVDVSSAEQILGYHFRKPSLLEHALTHGSSSNGTISYQRLEFVGDAALYLAMANYLNLSYPNLREGDMSRLRSANVSNEKLARVAVRHNIYPLVRINCRSLDKKVKKFIEAVKQEPEDEIYGGSTQKAPKILADVVEAIAAAIYQDCNNLDKMWETVRFESDR</sequence>
<keyword evidence="4" id="KW-1185">Reference proteome</keyword>
<dbReference type="PANTHER" id="PTHR14950">
    <property type="entry name" value="DICER-RELATED"/>
    <property type="match status" value="1"/>
</dbReference>
<dbReference type="PROSITE" id="PS00517">
    <property type="entry name" value="RNASE_3_1"/>
    <property type="match status" value="1"/>
</dbReference>
<evidence type="ECO:0000313" key="3">
    <source>
        <dbReference type="EMBL" id="KAF3338914.1"/>
    </source>
</evidence>
<evidence type="ECO:0000256" key="1">
    <source>
        <dbReference type="ARBA" id="ARBA00022801"/>
    </source>
</evidence>
<evidence type="ECO:0000259" key="2">
    <source>
        <dbReference type="PROSITE" id="PS50142"/>
    </source>
</evidence>
<dbReference type="OrthoDB" id="416741at2759"/>
<keyword evidence="1" id="KW-0378">Hydrolase</keyword>
<dbReference type="GO" id="GO:0004525">
    <property type="term" value="F:ribonuclease III activity"/>
    <property type="evidence" value="ECO:0007669"/>
    <property type="project" value="InterPro"/>
</dbReference>
<reference evidence="3" key="1">
    <citation type="submission" date="2020-01" db="EMBL/GenBank/DDBJ databases">
        <title>Genome sequence of Kobresia littledalei, the first chromosome-level genome in the family Cyperaceae.</title>
        <authorList>
            <person name="Qu G."/>
        </authorList>
    </citation>
    <scope>NUCLEOTIDE SEQUENCE</scope>
    <source>
        <strain evidence="3">C.B.Clarke</strain>
        <tissue evidence="3">Leaf</tissue>
    </source>
</reference>
<dbReference type="GO" id="GO:0003723">
    <property type="term" value="F:RNA binding"/>
    <property type="evidence" value="ECO:0007669"/>
    <property type="project" value="TreeGrafter"/>
</dbReference>
<dbReference type="PANTHER" id="PTHR14950:SF49">
    <property type="entry name" value="RIBONUCLEASE 3-LIKE PROTEIN 2-RELATED"/>
    <property type="match status" value="1"/>
</dbReference>
<dbReference type="SMART" id="SM00535">
    <property type="entry name" value="RIBOc"/>
    <property type="match status" value="1"/>
</dbReference>
<gene>
    <name evidence="3" type="ORF">FCM35_KLT16385</name>
</gene>
<dbReference type="PROSITE" id="PS50142">
    <property type="entry name" value="RNASE_3_2"/>
    <property type="match status" value="1"/>
</dbReference>
<dbReference type="GO" id="GO:0005737">
    <property type="term" value="C:cytoplasm"/>
    <property type="evidence" value="ECO:0007669"/>
    <property type="project" value="TreeGrafter"/>
</dbReference>
<accession>A0A833RSJ4</accession>
<dbReference type="Pfam" id="PF00636">
    <property type="entry name" value="Ribonuclease_3"/>
    <property type="match status" value="1"/>
</dbReference>
<comment type="caution">
    <text evidence="3">The sequence shown here is derived from an EMBL/GenBank/DDBJ whole genome shotgun (WGS) entry which is preliminary data.</text>
</comment>
<dbReference type="EMBL" id="SWLB01000004">
    <property type="protein sequence ID" value="KAF3338914.1"/>
    <property type="molecule type" value="Genomic_DNA"/>
</dbReference>